<evidence type="ECO:0000313" key="3">
    <source>
        <dbReference type="Proteomes" id="UP000324800"/>
    </source>
</evidence>
<accession>A0A5J4W6A6</accession>
<proteinExistence type="predicted"/>
<evidence type="ECO:0000256" key="1">
    <source>
        <dbReference type="SAM" id="MobiDB-lite"/>
    </source>
</evidence>
<feature type="region of interest" description="Disordered" evidence="1">
    <location>
        <begin position="1"/>
        <end position="26"/>
    </location>
</feature>
<comment type="caution">
    <text evidence="2">The sequence shown here is derived from an EMBL/GenBank/DDBJ whole genome shotgun (WGS) entry which is preliminary data.</text>
</comment>
<dbReference type="Proteomes" id="UP000324800">
    <property type="component" value="Unassembled WGS sequence"/>
</dbReference>
<feature type="non-terminal residue" evidence="2">
    <location>
        <position position="1"/>
    </location>
</feature>
<dbReference type="EMBL" id="SNRW01003370">
    <property type="protein sequence ID" value="KAA6390033.1"/>
    <property type="molecule type" value="Genomic_DNA"/>
</dbReference>
<evidence type="ECO:0000313" key="2">
    <source>
        <dbReference type="EMBL" id="KAA6390033.1"/>
    </source>
</evidence>
<sequence>PFNPVGDPTTKHIRLPPTPTSGLQPSRFSEPCFALSMLRRGNALDRQIVTIDRIVVIGSSDTDISLLERLAFAKSRFLLLLTLVSPQYQRDADLEEKFEESQYESIADSDGRKPKYQLIQEKDDEIMGRGQGGEKYDWGIDCEGYDVCAENETLLKINVEISISPIIARTSCIPGTQEIVQIALLLSAKADPQREKDIQIELFDNEKKTSCTSTICSEFMQLFAATLFNLGLQKYIYEVPGVVLNINLKKREQTLTEESIDPYDMHIISAGIQDQNLKRLPQTIAENDIHVAVADGAITMNDEADAIRLQRFIHKPKQPGGKK</sequence>
<dbReference type="AlphaFoldDB" id="A0A5J4W6A6"/>
<name>A0A5J4W6A6_9EUKA</name>
<organism evidence="2 3">
    <name type="scientific">Streblomastix strix</name>
    <dbReference type="NCBI Taxonomy" id="222440"/>
    <lineage>
        <taxon>Eukaryota</taxon>
        <taxon>Metamonada</taxon>
        <taxon>Preaxostyla</taxon>
        <taxon>Oxymonadida</taxon>
        <taxon>Streblomastigidae</taxon>
        <taxon>Streblomastix</taxon>
    </lineage>
</organism>
<gene>
    <name evidence="2" type="ORF">EZS28_014437</name>
</gene>
<protein>
    <submittedName>
        <fullName evidence="2">Uncharacterized protein</fullName>
    </submittedName>
</protein>
<reference evidence="2 3" key="1">
    <citation type="submission" date="2019-03" db="EMBL/GenBank/DDBJ databases">
        <title>Single cell metagenomics reveals metabolic interactions within the superorganism composed of flagellate Streblomastix strix and complex community of Bacteroidetes bacteria on its surface.</title>
        <authorList>
            <person name="Treitli S.C."/>
            <person name="Kolisko M."/>
            <person name="Husnik F."/>
            <person name="Keeling P."/>
            <person name="Hampl V."/>
        </authorList>
    </citation>
    <scope>NUCLEOTIDE SEQUENCE [LARGE SCALE GENOMIC DNA]</scope>
    <source>
        <strain evidence="2">ST1C</strain>
    </source>
</reference>